<gene>
    <name evidence="4" type="ORF">HPP92_000010</name>
</gene>
<dbReference type="SUPFAM" id="SSF53474">
    <property type="entry name" value="alpha/beta-Hydrolases"/>
    <property type="match status" value="1"/>
</dbReference>
<dbReference type="OrthoDB" id="294702at2759"/>
<evidence type="ECO:0000313" key="5">
    <source>
        <dbReference type="Proteomes" id="UP000639772"/>
    </source>
</evidence>
<organism evidence="4 5">
    <name type="scientific">Vanilla planifolia</name>
    <name type="common">Vanilla</name>
    <dbReference type="NCBI Taxonomy" id="51239"/>
    <lineage>
        <taxon>Eukaryota</taxon>
        <taxon>Viridiplantae</taxon>
        <taxon>Streptophyta</taxon>
        <taxon>Embryophyta</taxon>
        <taxon>Tracheophyta</taxon>
        <taxon>Spermatophyta</taxon>
        <taxon>Magnoliopsida</taxon>
        <taxon>Liliopsida</taxon>
        <taxon>Asparagales</taxon>
        <taxon>Orchidaceae</taxon>
        <taxon>Vanilloideae</taxon>
        <taxon>Vanilleae</taxon>
        <taxon>Vanilla</taxon>
    </lineage>
</organism>
<evidence type="ECO:0000313" key="4">
    <source>
        <dbReference type="EMBL" id="KAG0499938.1"/>
    </source>
</evidence>
<evidence type="ECO:0000256" key="1">
    <source>
        <dbReference type="SAM" id="MobiDB-lite"/>
    </source>
</evidence>
<accession>A0A835S9U0</accession>
<keyword evidence="2" id="KW-1133">Transmembrane helix</keyword>
<evidence type="ECO:0000259" key="3">
    <source>
        <dbReference type="Pfam" id="PF12146"/>
    </source>
</evidence>
<dbReference type="Proteomes" id="UP000639772">
    <property type="component" value="Chromosome 1"/>
</dbReference>
<feature type="transmembrane region" description="Helical" evidence="2">
    <location>
        <begin position="30"/>
        <end position="51"/>
    </location>
</feature>
<dbReference type="AlphaFoldDB" id="A0A835S9U0"/>
<dbReference type="EMBL" id="JADCNM010000001">
    <property type="protein sequence ID" value="KAG0499938.1"/>
    <property type="molecule type" value="Genomic_DNA"/>
</dbReference>
<keyword evidence="2" id="KW-0812">Transmembrane</keyword>
<dbReference type="InterPro" id="IPR022742">
    <property type="entry name" value="Hydrolase_4"/>
</dbReference>
<protein>
    <recommendedName>
        <fullName evidence="3">Serine aminopeptidase S33 domain-containing protein</fullName>
    </recommendedName>
</protein>
<dbReference type="Pfam" id="PF12146">
    <property type="entry name" value="Hydrolase_4"/>
    <property type="match status" value="1"/>
</dbReference>
<proteinExistence type="predicted"/>
<dbReference type="PANTHER" id="PTHR45763:SF51">
    <property type="entry name" value="ALPHA_BETA-HYDROLASES SUPERFAMILY PROTEIN"/>
    <property type="match status" value="1"/>
</dbReference>
<evidence type="ECO:0000256" key="2">
    <source>
        <dbReference type="SAM" id="Phobius"/>
    </source>
</evidence>
<dbReference type="Gene3D" id="3.40.50.1820">
    <property type="entry name" value="alpha/beta hydrolase"/>
    <property type="match status" value="1"/>
</dbReference>
<comment type="caution">
    <text evidence="4">The sequence shown here is derived from an EMBL/GenBank/DDBJ whole genome shotgun (WGS) entry which is preliminary data.</text>
</comment>
<sequence length="338" mass="37523">MASAGVSRKISAASARAHTRKKQKSSSLGVARGLVSRLSLVVLVGVLAWAYRAARPPPPKICGMVDGPPVTSARINLKDGRHLSYIEIGVPKDKARHKIIFIHGFDSSKHDVFPVSEDMLNDMGIYLLSFDRPGYGESDPNLKISIKSIAEDIEELVDKVELGPKFHVIGFSLGGAYVWSCLKYIPHRLAGAAIIAPASNYWWSNFPANLSKEAFLADNLFKTKSDKQLLPSILARRQNQAEVRQQGEFYSLHLDLTTFFGSWEFDPMDLKNPFPGNEASVHLWHGDHDRVVDASLSRHIGQKLPWIRYHEVPGKGHMFPYAEGMSNAIVKTLLLGDD</sequence>
<reference evidence="4 5" key="1">
    <citation type="journal article" date="2020" name="Nat. Food">
        <title>A phased Vanilla planifolia genome enables genetic improvement of flavour and production.</title>
        <authorList>
            <person name="Hasing T."/>
            <person name="Tang H."/>
            <person name="Brym M."/>
            <person name="Khazi F."/>
            <person name="Huang T."/>
            <person name="Chambers A.H."/>
        </authorList>
    </citation>
    <scope>NUCLEOTIDE SEQUENCE [LARGE SCALE GENOMIC DNA]</scope>
    <source>
        <tissue evidence="4">Leaf</tissue>
    </source>
</reference>
<keyword evidence="2" id="KW-0472">Membrane</keyword>
<feature type="domain" description="Serine aminopeptidase S33" evidence="3">
    <location>
        <begin position="94"/>
        <end position="318"/>
    </location>
</feature>
<dbReference type="InterPro" id="IPR029058">
    <property type="entry name" value="AB_hydrolase_fold"/>
</dbReference>
<name>A0A835S9U0_VANPL</name>
<feature type="region of interest" description="Disordered" evidence="1">
    <location>
        <begin position="1"/>
        <end position="26"/>
    </location>
</feature>
<dbReference type="PANTHER" id="PTHR45763">
    <property type="entry name" value="HYDROLASE, ALPHA/BETA FOLD FAMILY PROTEIN, EXPRESSED-RELATED"/>
    <property type="match status" value="1"/>
</dbReference>